<dbReference type="Pfam" id="PF06676">
    <property type="entry name" value="DUF1178"/>
    <property type="match status" value="1"/>
</dbReference>
<name>A0A327KJT5_9BRAD</name>
<organism evidence="1 2">
    <name type="scientific">Rhodoplanes elegans</name>
    <dbReference type="NCBI Taxonomy" id="29408"/>
    <lineage>
        <taxon>Bacteria</taxon>
        <taxon>Pseudomonadati</taxon>
        <taxon>Pseudomonadota</taxon>
        <taxon>Alphaproteobacteria</taxon>
        <taxon>Hyphomicrobiales</taxon>
        <taxon>Nitrobacteraceae</taxon>
        <taxon>Rhodoplanes</taxon>
    </lineage>
</organism>
<dbReference type="EMBL" id="NPEU01000125">
    <property type="protein sequence ID" value="RAI38451.1"/>
    <property type="molecule type" value="Genomic_DNA"/>
</dbReference>
<evidence type="ECO:0000313" key="2">
    <source>
        <dbReference type="Proteomes" id="UP000248863"/>
    </source>
</evidence>
<sequence>MIRYTLACRDGHAFESWFRNSADYDEQAARGLVACPVCGSPEVEKALMTPRLGRSAKLSPERMASVAAAAVAEIAGEVAKEAPAAAAAPAGSATSPVPAGTGVPDAAIDAKAPVALMPPQLMSPQEVALRRKLKELRDHLVQNAEHVGERFPDEARRMHYGEIEHRSIYGEASADDVKAMLDEGIEFHALPVLPDERN</sequence>
<gene>
    <name evidence="1" type="ORF">CH338_12610</name>
</gene>
<dbReference type="InterPro" id="IPR009562">
    <property type="entry name" value="DUF1178"/>
</dbReference>
<dbReference type="OrthoDB" id="9799894at2"/>
<protein>
    <submittedName>
        <fullName evidence="1">Uncharacterized protein</fullName>
    </submittedName>
</protein>
<keyword evidence="2" id="KW-1185">Reference proteome</keyword>
<proteinExistence type="predicted"/>
<evidence type="ECO:0000313" key="1">
    <source>
        <dbReference type="EMBL" id="RAI38451.1"/>
    </source>
</evidence>
<dbReference type="Proteomes" id="UP000248863">
    <property type="component" value="Unassembled WGS sequence"/>
</dbReference>
<dbReference type="RefSeq" id="WP_111357524.1">
    <property type="nucleotide sequence ID" value="NZ_NHSK01000104.1"/>
</dbReference>
<reference evidence="1 2" key="1">
    <citation type="submission" date="2017-07" db="EMBL/GenBank/DDBJ databases">
        <title>Draft Genome Sequences of Select Purple Nonsulfur Bacteria.</title>
        <authorList>
            <person name="Lasarre B."/>
            <person name="Mckinlay J.B."/>
        </authorList>
    </citation>
    <scope>NUCLEOTIDE SEQUENCE [LARGE SCALE GENOMIC DNA]</scope>
    <source>
        <strain evidence="1 2">DSM 11907</strain>
    </source>
</reference>
<dbReference type="AlphaFoldDB" id="A0A327KJT5"/>
<dbReference type="PIRSF" id="PIRSF032131">
    <property type="entry name" value="UCP032131"/>
    <property type="match status" value="1"/>
</dbReference>
<comment type="caution">
    <text evidence="1">The sequence shown here is derived from an EMBL/GenBank/DDBJ whole genome shotgun (WGS) entry which is preliminary data.</text>
</comment>
<accession>A0A327KJT5</accession>